<dbReference type="InterPro" id="IPR004636">
    <property type="entry name" value="AcOrn/SuccOrn_fam"/>
</dbReference>
<accession>A0ABM7PU98</accession>
<dbReference type="SUPFAM" id="SSF53383">
    <property type="entry name" value="PLP-dependent transferases"/>
    <property type="match status" value="1"/>
</dbReference>
<dbReference type="InterPro" id="IPR050103">
    <property type="entry name" value="Class-III_PLP-dep_AT"/>
</dbReference>
<comment type="similarity">
    <text evidence="5">Belongs to the class-III pyridoxal-phosphate-dependent aminotransferase family. ArgD subfamily.</text>
</comment>
<feature type="binding site" evidence="5">
    <location>
        <position position="175"/>
    </location>
    <ligand>
        <name>pyridoxal 5'-phosphate</name>
        <dbReference type="ChEBI" id="CHEBI:597326"/>
    </ligand>
</feature>
<comment type="subunit">
    <text evidence="5">Homodimer.</text>
</comment>
<feature type="modified residue" description="N6-(pyridoxal phosphate)lysine" evidence="5">
    <location>
        <position position="289"/>
    </location>
</feature>
<dbReference type="Pfam" id="PF00202">
    <property type="entry name" value="Aminotran_3"/>
    <property type="match status" value="1"/>
</dbReference>
<dbReference type="NCBIfam" id="NF002874">
    <property type="entry name" value="PRK03244.1"/>
    <property type="match status" value="1"/>
</dbReference>
<dbReference type="Proteomes" id="UP001319861">
    <property type="component" value="Chromosome"/>
</dbReference>
<dbReference type="CDD" id="cd00610">
    <property type="entry name" value="OAT_like"/>
    <property type="match status" value="1"/>
</dbReference>
<dbReference type="PANTHER" id="PTHR11986:SF79">
    <property type="entry name" value="ACETYLORNITHINE AMINOTRANSFERASE, MITOCHONDRIAL"/>
    <property type="match status" value="1"/>
</dbReference>
<dbReference type="HAMAP" id="MF_01107">
    <property type="entry name" value="ArgD_aminotrans_3"/>
    <property type="match status" value="1"/>
</dbReference>
<feature type="binding site" evidence="5">
    <location>
        <position position="318"/>
    </location>
    <ligand>
        <name>N(2)-acetyl-L-ornithine</name>
        <dbReference type="ChEBI" id="CHEBI:57805"/>
    </ligand>
</feature>
<evidence type="ECO:0000256" key="2">
    <source>
        <dbReference type="ARBA" id="ARBA00022605"/>
    </source>
</evidence>
<gene>
    <name evidence="5 7" type="primary">argD</name>
    <name evidence="7" type="ORF">SCMU_16600</name>
</gene>
<evidence type="ECO:0000256" key="6">
    <source>
        <dbReference type="SAM" id="MobiDB-lite"/>
    </source>
</evidence>
<keyword evidence="1 5" id="KW-0032">Aminotransferase</keyword>
<keyword evidence="3 5" id="KW-0808">Transferase</keyword>
<evidence type="ECO:0000313" key="7">
    <source>
        <dbReference type="EMBL" id="BCT75818.1"/>
    </source>
</evidence>
<dbReference type="PIRSF" id="PIRSF000521">
    <property type="entry name" value="Transaminase_4ab_Lys_Orn"/>
    <property type="match status" value="1"/>
</dbReference>
<evidence type="ECO:0000256" key="3">
    <source>
        <dbReference type="ARBA" id="ARBA00022679"/>
    </source>
</evidence>
<comment type="catalytic activity">
    <reaction evidence="5">
        <text>N(2)-acetyl-L-ornithine + 2-oxoglutarate = N-acetyl-L-glutamate 5-semialdehyde + L-glutamate</text>
        <dbReference type="Rhea" id="RHEA:18049"/>
        <dbReference type="ChEBI" id="CHEBI:16810"/>
        <dbReference type="ChEBI" id="CHEBI:29123"/>
        <dbReference type="ChEBI" id="CHEBI:29985"/>
        <dbReference type="ChEBI" id="CHEBI:57805"/>
        <dbReference type="EC" id="2.6.1.11"/>
    </reaction>
</comment>
<dbReference type="NCBIfam" id="TIGR00707">
    <property type="entry name" value="argD"/>
    <property type="match status" value="1"/>
</dbReference>
<evidence type="ECO:0000256" key="5">
    <source>
        <dbReference type="HAMAP-Rule" id="MF_01107"/>
    </source>
</evidence>
<sequence length="455" mass="46563">MSTSPSLSGGAGIPPHHAERSPETRPLGELVDGSPSGAAWLSRYADSLMGVFGTPQRVLVRGQGCYVWDADGKQYLDLLGGIAVNALGHAHPFVTSVISSQLSTLGHVSNFFTSPTQVALAEKLLQITGAPAGSKVFFANSGTEANEAAFKLARRNATNAANGKRTKVVALEGAFHGRTMGALALTAKKAYREPFEPLPGGVVHVPFGDVDALAAAVDETTQAVFLEPIQGEAGVVPLPHGYLAAARKITHDAGALLIVDEVQTGMGRTGTWLAIEGSGIVPDAVTLAKGLGGGFPIGALITFGAENSERLSAGQHGTTFGGNPVATAAALATVHAIETQGVLANVRTVGEHLRSALSALPEVAEVRGRGLLIGFDLAGPAGDQEQVPDGANLAAAVVNQALEAGFIVNAPGPRTIRLAPPLILTAEQADAFVAALPQLVASATEHLAETLKEAK</sequence>
<feature type="binding site" evidence="5">
    <location>
        <position position="178"/>
    </location>
    <ligand>
        <name>N(2)-acetyl-L-ornithine</name>
        <dbReference type="ChEBI" id="CHEBI:57805"/>
    </ligand>
</feature>
<dbReference type="InterPro" id="IPR005814">
    <property type="entry name" value="Aminotrans_3"/>
</dbReference>
<dbReference type="Gene3D" id="3.90.1150.10">
    <property type="entry name" value="Aspartate Aminotransferase, domain 1"/>
    <property type="match status" value="1"/>
</dbReference>
<dbReference type="NCBIfam" id="NF002325">
    <property type="entry name" value="PRK01278.1"/>
    <property type="match status" value="1"/>
</dbReference>
<evidence type="ECO:0000256" key="1">
    <source>
        <dbReference type="ARBA" id="ARBA00022576"/>
    </source>
</evidence>
<keyword evidence="5" id="KW-0055">Arginine biosynthesis</keyword>
<dbReference type="RefSeq" id="WP_229232517.1">
    <property type="nucleotide sequence ID" value="NZ_AP024525.1"/>
</dbReference>
<comment type="miscellaneous">
    <text evidence="5">May also have succinyldiaminopimelate aminotransferase activity, thus carrying out the corresponding step in lysine biosynthesis.</text>
</comment>
<feature type="binding site" evidence="5">
    <location>
        <position position="319"/>
    </location>
    <ligand>
        <name>pyridoxal 5'-phosphate</name>
        <dbReference type="ChEBI" id="CHEBI:597326"/>
    </ligand>
</feature>
<feature type="binding site" evidence="5">
    <location>
        <begin position="260"/>
        <end position="263"/>
    </location>
    <ligand>
        <name>pyridoxal 5'-phosphate</name>
        <dbReference type="ChEBI" id="CHEBI:597326"/>
    </ligand>
</feature>
<dbReference type="EMBL" id="AP024525">
    <property type="protein sequence ID" value="BCT75818.1"/>
    <property type="molecule type" value="Genomic_DNA"/>
</dbReference>
<dbReference type="GO" id="GO:0008483">
    <property type="term" value="F:transaminase activity"/>
    <property type="evidence" value="ECO:0007669"/>
    <property type="project" value="UniProtKB-KW"/>
</dbReference>
<organism evidence="7 8">
    <name type="scientific">Sinomonas cyclohexanicum</name>
    <name type="common">Corynebacterium cyclohexanicum</name>
    <dbReference type="NCBI Taxonomy" id="322009"/>
    <lineage>
        <taxon>Bacteria</taxon>
        <taxon>Bacillati</taxon>
        <taxon>Actinomycetota</taxon>
        <taxon>Actinomycetes</taxon>
        <taxon>Micrococcales</taxon>
        <taxon>Micrococcaceae</taxon>
        <taxon>Sinomonas</taxon>
    </lineage>
</organism>
<dbReference type="PROSITE" id="PS00600">
    <property type="entry name" value="AA_TRANSFER_CLASS_3"/>
    <property type="match status" value="1"/>
</dbReference>
<proteinExistence type="inferred from homology"/>
<dbReference type="EC" id="2.6.1.11" evidence="5"/>
<dbReference type="PANTHER" id="PTHR11986">
    <property type="entry name" value="AMINOTRANSFERASE CLASS III"/>
    <property type="match status" value="1"/>
</dbReference>
<evidence type="ECO:0000313" key="8">
    <source>
        <dbReference type="Proteomes" id="UP001319861"/>
    </source>
</evidence>
<name>A0ABM7PU98_SINCY</name>
<dbReference type="InterPro" id="IPR049704">
    <property type="entry name" value="Aminotrans_3_PPA_site"/>
</dbReference>
<keyword evidence="5" id="KW-0963">Cytoplasm</keyword>
<comment type="subcellular location">
    <subcellularLocation>
        <location evidence="5">Cytoplasm</location>
    </subcellularLocation>
</comment>
<comment type="cofactor">
    <cofactor evidence="5">
        <name>pyridoxal 5'-phosphate</name>
        <dbReference type="ChEBI" id="CHEBI:597326"/>
    </cofactor>
    <text evidence="5">Binds 1 pyridoxal phosphate per subunit.</text>
</comment>
<protein>
    <recommendedName>
        <fullName evidence="5">Acetylornithine aminotransferase</fullName>
        <shortName evidence="5">ACOAT</shortName>
        <ecNumber evidence="5">2.6.1.11</ecNumber>
    </recommendedName>
</protein>
<keyword evidence="4 5" id="KW-0663">Pyridoxal phosphate</keyword>
<comment type="pathway">
    <text evidence="5">Amino-acid biosynthesis; L-arginine biosynthesis; N(2)-acetyl-L-ornithine from L-glutamate: step 4/4.</text>
</comment>
<dbReference type="InterPro" id="IPR015424">
    <property type="entry name" value="PyrdxlP-dep_Trfase"/>
</dbReference>
<feature type="region of interest" description="Disordered" evidence="6">
    <location>
        <begin position="1"/>
        <end position="32"/>
    </location>
</feature>
<reference evidence="7 8" key="1">
    <citation type="journal article" date="2021" name="J. Biosci. Bioeng.">
        <title>Identification and characterization of a chc gene cluster responsible for the aromatization pathway of cyclohexanecarboxylate degradation in Sinomonas cyclohexanicum ATCC 51369.</title>
        <authorList>
            <person name="Yamamoto T."/>
            <person name="Hasegawa Y."/>
            <person name="Lau P.C.K."/>
            <person name="Iwaki H."/>
        </authorList>
    </citation>
    <scope>NUCLEOTIDE SEQUENCE [LARGE SCALE GENOMIC DNA]</scope>
    <source>
        <strain evidence="7 8">ATCC 51369</strain>
    </source>
</reference>
<evidence type="ECO:0000256" key="4">
    <source>
        <dbReference type="ARBA" id="ARBA00022898"/>
    </source>
</evidence>
<dbReference type="Gene3D" id="3.40.640.10">
    <property type="entry name" value="Type I PLP-dependent aspartate aminotransferase-like (Major domain)"/>
    <property type="match status" value="1"/>
</dbReference>
<feature type="binding site" evidence="5">
    <location>
        <begin position="142"/>
        <end position="143"/>
    </location>
    <ligand>
        <name>pyridoxal 5'-phosphate</name>
        <dbReference type="ChEBI" id="CHEBI:597326"/>
    </ligand>
</feature>
<dbReference type="InterPro" id="IPR015422">
    <property type="entry name" value="PyrdxlP-dep_Trfase_small"/>
</dbReference>
<dbReference type="InterPro" id="IPR015421">
    <property type="entry name" value="PyrdxlP-dep_Trfase_major"/>
</dbReference>
<keyword evidence="2 5" id="KW-0028">Amino-acid biosynthesis</keyword>
<keyword evidence="8" id="KW-1185">Reference proteome</keyword>